<dbReference type="InterPro" id="IPR029055">
    <property type="entry name" value="Ntn_hydrolases_N"/>
</dbReference>
<dbReference type="SUPFAM" id="SSF52402">
    <property type="entry name" value="Adenine nucleotide alpha hydrolases-like"/>
    <property type="match status" value="1"/>
</dbReference>
<evidence type="ECO:0000313" key="7">
    <source>
        <dbReference type="EMBL" id="NGM11567.1"/>
    </source>
</evidence>
<comment type="pathway">
    <text evidence="1">Amino-acid biosynthesis; L-asparagine biosynthesis; L-asparagine from L-aspartate (L-Gln route): step 1/1.</text>
</comment>
<sequence>MTGFAGLVSLDGRPYAERDLDGAITVLTALGADARGCWAGRTGAVAAAVASVVHCRVPEDDEDRQPWASAEAGTVVVADAVLTNRVELCRMLELRGAAAVPDSLLIAHAYTRWGADCCRRLRGDFAFAVVDGRRGGVLLARDHLGRRPLHLYQSAGWLGFGSTALAVAAMPQVPLEPDLDRAVEFLAVAQDTRRSWIRDVAPVPAASTIWITPERTQHRRYWSLDDTPRRSGSAAEHAEELRTAMDQAVRAHLRHRGGVGVMLSGGLDSTAVAATLAEQVAPARLRTYTSVPPAGWTESANGRDTDESSLVRLLAGAHPNLAPAFVDAVGAHAIDGDDAYFAAGGTPVRNTLNMMWVRAIHQRAVTDNVSILFTGGIGNLTFSRDEPRWLVDLARAGRLIEAWREAAAWSARRGWRETLVQGVLRPMLPGSMHRLIELRRGHRSTAAQWLAASPLRPHLATTALAARIAGGIDAYRRISGLGRFVDDNAQHAEVMATLDVRCRGRVVDPTADLALIELSARQPGWARRHRGRGRAAARASMAGRVPDGIRLRVVRGAQLPDWYDRITDRRDEIRDEFAAARVDPATQELMDLPRLDALIRDWPTPDQAGDPVVARDYTLLLPRALATSKYLRWLRHYATADRRSVAAPPPQARERASHFAP</sequence>
<dbReference type="InterPro" id="IPR017932">
    <property type="entry name" value="GATase_2_dom"/>
</dbReference>
<evidence type="ECO:0000256" key="4">
    <source>
        <dbReference type="ARBA" id="ARBA00048741"/>
    </source>
</evidence>
<name>A0A6M1L108_9ACTN</name>
<dbReference type="InterPro" id="IPR051786">
    <property type="entry name" value="ASN_synthetase/amidase"/>
</dbReference>
<keyword evidence="5" id="KW-0067">ATP-binding</keyword>
<comment type="catalytic activity">
    <reaction evidence="4">
        <text>L-aspartate + L-glutamine + ATP + H2O = L-asparagine + L-glutamate + AMP + diphosphate + H(+)</text>
        <dbReference type="Rhea" id="RHEA:12228"/>
        <dbReference type="ChEBI" id="CHEBI:15377"/>
        <dbReference type="ChEBI" id="CHEBI:15378"/>
        <dbReference type="ChEBI" id="CHEBI:29985"/>
        <dbReference type="ChEBI" id="CHEBI:29991"/>
        <dbReference type="ChEBI" id="CHEBI:30616"/>
        <dbReference type="ChEBI" id="CHEBI:33019"/>
        <dbReference type="ChEBI" id="CHEBI:58048"/>
        <dbReference type="ChEBI" id="CHEBI:58359"/>
        <dbReference type="ChEBI" id="CHEBI:456215"/>
        <dbReference type="EC" id="6.3.5.4"/>
    </reaction>
</comment>
<dbReference type="PANTHER" id="PTHR43284">
    <property type="entry name" value="ASPARAGINE SYNTHETASE (GLUTAMINE-HYDROLYZING)"/>
    <property type="match status" value="1"/>
</dbReference>
<keyword evidence="3" id="KW-0061">Asparagine biosynthesis</keyword>
<comment type="caution">
    <text evidence="7">The sequence shown here is derived from an EMBL/GenBank/DDBJ whole genome shotgun (WGS) entry which is preliminary data.</text>
</comment>
<dbReference type="PROSITE" id="PS51278">
    <property type="entry name" value="GATASE_TYPE_2"/>
    <property type="match status" value="1"/>
</dbReference>
<feature type="domain" description="Glutamine amidotransferase type-2" evidence="6">
    <location>
        <begin position="2"/>
        <end position="214"/>
    </location>
</feature>
<dbReference type="InterPro" id="IPR001962">
    <property type="entry name" value="Asn_synthase"/>
</dbReference>
<evidence type="ECO:0000256" key="5">
    <source>
        <dbReference type="PIRSR" id="PIRSR001589-2"/>
    </source>
</evidence>
<evidence type="ECO:0000256" key="1">
    <source>
        <dbReference type="ARBA" id="ARBA00005187"/>
    </source>
</evidence>
<dbReference type="RefSeq" id="WP_164445454.1">
    <property type="nucleotide sequence ID" value="NZ_SAIY01000001.1"/>
</dbReference>
<evidence type="ECO:0000256" key="3">
    <source>
        <dbReference type="ARBA" id="ARBA00022888"/>
    </source>
</evidence>
<proteinExistence type="predicted"/>
<keyword evidence="3" id="KW-0028">Amino-acid biosynthesis</keyword>
<dbReference type="GO" id="GO:0006529">
    <property type="term" value="P:asparagine biosynthetic process"/>
    <property type="evidence" value="ECO:0007669"/>
    <property type="project" value="UniProtKB-KW"/>
</dbReference>
<dbReference type="Pfam" id="PF13537">
    <property type="entry name" value="GATase_7"/>
    <property type="match status" value="1"/>
</dbReference>
<dbReference type="Gene3D" id="3.40.50.620">
    <property type="entry name" value="HUPs"/>
    <property type="match status" value="1"/>
</dbReference>
<dbReference type="GO" id="GO:0004066">
    <property type="term" value="F:asparagine synthase (glutamine-hydrolyzing) activity"/>
    <property type="evidence" value="ECO:0007669"/>
    <property type="project" value="UniProtKB-EC"/>
</dbReference>
<protein>
    <recommendedName>
        <fullName evidence="2">asparagine synthase (glutamine-hydrolyzing)</fullName>
        <ecNumber evidence="2">6.3.5.4</ecNumber>
    </recommendedName>
</protein>
<reference evidence="7 8" key="1">
    <citation type="submission" date="2020-02" db="EMBL/GenBank/DDBJ databases">
        <title>Draft Genome Sequence of Verrucosispora sp. Strain CWR15, Isolated from Gulf of Mexico Sponge.</title>
        <authorList>
            <person name="Kennedy S.J."/>
            <person name="Cella E."/>
            <person name="Azarian T."/>
            <person name="Baker B.J."/>
            <person name="Shaw L.N."/>
        </authorList>
    </citation>
    <scope>NUCLEOTIDE SEQUENCE [LARGE SCALE GENOMIC DNA]</scope>
    <source>
        <strain evidence="7 8">CWR15</strain>
    </source>
</reference>
<keyword evidence="8" id="KW-1185">Reference proteome</keyword>
<dbReference type="SUPFAM" id="SSF56235">
    <property type="entry name" value="N-terminal nucleophile aminohydrolases (Ntn hydrolases)"/>
    <property type="match status" value="1"/>
</dbReference>
<dbReference type="EC" id="6.3.5.4" evidence="2"/>
<gene>
    <name evidence="7" type="ORF">ENC19_02140</name>
</gene>
<organism evidence="7 8">
    <name type="scientific">Verrucosispora sioxanthis</name>
    <dbReference type="NCBI Taxonomy" id="2499994"/>
    <lineage>
        <taxon>Bacteria</taxon>
        <taxon>Bacillati</taxon>
        <taxon>Actinomycetota</taxon>
        <taxon>Actinomycetes</taxon>
        <taxon>Micromonosporales</taxon>
        <taxon>Micromonosporaceae</taxon>
        <taxon>Micromonospora</taxon>
    </lineage>
</organism>
<keyword evidence="5" id="KW-0547">Nucleotide-binding</keyword>
<accession>A0A6M1L108</accession>
<dbReference type="Proteomes" id="UP000478148">
    <property type="component" value="Unassembled WGS sequence"/>
</dbReference>
<dbReference type="EMBL" id="SAIY01000001">
    <property type="protein sequence ID" value="NGM11567.1"/>
    <property type="molecule type" value="Genomic_DNA"/>
</dbReference>
<dbReference type="Gene3D" id="3.60.20.10">
    <property type="entry name" value="Glutamine Phosphoribosylpyrophosphate, subunit 1, domain 1"/>
    <property type="match status" value="1"/>
</dbReference>
<feature type="binding site" evidence="5">
    <location>
        <position position="102"/>
    </location>
    <ligand>
        <name>L-glutamine</name>
        <dbReference type="ChEBI" id="CHEBI:58359"/>
    </ligand>
</feature>
<dbReference type="PANTHER" id="PTHR43284:SF1">
    <property type="entry name" value="ASPARAGINE SYNTHETASE"/>
    <property type="match status" value="1"/>
</dbReference>
<evidence type="ECO:0000256" key="2">
    <source>
        <dbReference type="ARBA" id="ARBA00012737"/>
    </source>
</evidence>
<dbReference type="AlphaFoldDB" id="A0A6M1L108"/>
<dbReference type="Pfam" id="PF00733">
    <property type="entry name" value="Asn_synthase"/>
    <property type="match status" value="1"/>
</dbReference>
<evidence type="ECO:0000259" key="6">
    <source>
        <dbReference type="PROSITE" id="PS51278"/>
    </source>
</evidence>
<evidence type="ECO:0000313" key="8">
    <source>
        <dbReference type="Proteomes" id="UP000478148"/>
    </source>
</evidence>
<dbReference type="GO" id="GO:0005524">
    <property type="term" value="F:ATP binding"/>
    <property type="evidence" value="ECO:0007669"/>
    <property type="project" value="UniProtKB-KW"/>
</dbReference>
<dbReference type="InterPro" id="IPR014729">
    <property type="entry name" value="Rossmann-like_a/b/a_fold"/>
</dbReference>